<evidence type="ECO:0000256" key="8">
    <source>
        <dbReference type="ARBA" id="ARBA00023315"/>
    </source>
</evidence>
<evidence type="ECO:0000313" key="14">
    <source>
        <dbReference type="Proteomes" id="UP000504636"/>
    </source>
</evidence>
<dbReference type="EMBL" id="MU003705">
    <property type="protein sequence ID" value="KAF2807234.1"/>
    <property type="molecule type" value="Genomic_DNA"/>
</dbReference>
<reference evidence="13 15" key="1">
    <citation type="journal article" date="2020" name="Stud. Mycol.">
        <title>101 Dothideomycetes genomes: a test case for predicting lifestyles and emergence of pathogens.</title>
        <authorList>
            <person name="Haridas S."/>
            <person name="Albert R."/>
            <person name="Binder M."/>
            <person name="Bloem J."/>
            <person name="Labutti K."/>
            <person name="Salamov A."/>
            <person name="Andreopoulos B."/>
            <person name="Baker S."/>
            <person name="Barry K."/>
            <person name="Bills G."/>
            <person name="Bluhm B."/>
            <person name="Cannon C."/>
            <person name="Castanera R."/>
            <person name="Culley D."/>
            <person name="Daum C."/>
            <person name="Ezra D."/>
            <person name="Gonzalez J."/>
            <person name="Henrissat B."/>
            <person name="Kuo A."/>
            <person name="Liang C."/>
            <person name="Lipzen A."/>
            <person name="Lutzoni F."/>
            <person name="Magnuson J."/>
            <person name="Mondo S."/>
            <person name="Nolan M."/>
            <person name="Ohm R."/>
            <person name="Pangilinan J."/>
            <person name="Park H.-J."/>
            <person name="Ramirez L."/>
            <person name="Alfaro M."/>
            <person name="Sun H."/>
            <person name="Tritt A."/>
            <person name="Yoshinaga Y."/>
            <person name="Zwiers L.-H."/>
            <person name="Turgeon B."/>
            <person name="Goodwin S."/>
            <person name="Spatafora J."/>
            <person name="Crous P."/>
            <person name="Grigoriev I."/>
        </authorList>
    </citation>
    <scope>NUCLEOTIDE SEQUENCE</scope>
    <source>
        <strain evidence="13 15">CBS 304.34</strain>
    </source>
</reference>
<dbReference type="GeneID" id="54469777"/>
<reference evidence="15" key="3">
    <citation type="submission" date="2025-04" db="UniProtKB">
        <authorList>
            <consortium name="RefSeq"/>
        </authorList>
    </citation>
    <scope>IDENTIFICATION</scope>
    <source>
        <strain evidence="15">CBS 304.34</strain>
    </source>
</reference>
<feature type="domain" description="Palmitoyltransferase DHHC" evidence="12">
    <location>
        <begin position="122"/>
        <end position="236"/>
    </location>
</feature>
<keyword evidence="7" id="KW-0449">Lipoprotein</keyword>
<keyword evidence="14" id="KW-1185">Reference proteome</keyword>
<keyword evidence="2 11" id="KW-0808">Transferase</keyword>
<name>A0A6A6YGU8_9PEZI</name>
<comment type="domain">
    <text evidence="11">The DHHC domain is required for palmitoyltransferase activity.</text>
</comment>
<evidence type="ECO:0000256" key="1">
    <source>
        <dbReference type="ARBA" id="ARBA00004141"/>
    </source>
</evidence>
<evidence type="ECO:0000256" key="6">
    <source>
        <dbReference type="ARBA" id="ARBA00023139"/>
    </source>
</evidence>
<keyword evidence="5 11" id="KW-0472">Membrane</keyword>
<dbReference type="GO" id="GO:0016020">
    <property type="term" value="C:membrane"/>
    <property type="evidence" value="ECO:0007669"/>
    <property type="project" value="UniProtKB-SubCell"/>
</dbReference>
<dbReference type="InterPro" id="IPR001594">
    <property type="entry name" value="Palmitoyltrfase_DHHC"/>
</dbReference>
<evidence type="ECO:0000313" key="15">
    <source>
        <dbReference type="RefSeq" id="XP_033574198.1"/>
    </source>
</evidence>
<keyword evidence="8 11" id="KW-0012">Acyltransferase</keyword>
<dbReference type="GO" id="GO:0019706">
    <property type="term" value="F:protein-cysteine S-palmitoyltransferase activity"/>
    <property type="evidence" value="ECO:0007669"/>
    <property type="project" value="UniProtKB-EC"/>
</dbReference>
<dbReference type="PROSITE" id="PS50216">
    <property type="entry name" value="DHHC"/>
    <property type="match status" value="1"/>
</dbReference>
<protein>
    <recommendedName>
        <fullName evidence="11">Palmitoyltransferase</fullName>
        <ecNumber evidence="11">2.3.1.225</ecNumber>
    </recommendedName>
</protein>
<evidence type="ECO:0000256" key="3">
    <source>
        <dbReference type="ARBA" id="ARBA00022692"/>
    </source>
</evidence>
<dbReference type="OrthoDB" id="331948at2759"/>
<dbReference type="GO" id="GO:0006612">
    <property type="term" value="P:protein targeting to membrane"/>
    <property type="evidence" value="ECO:0007669"/>
    <property type="project" value="TreeGrafter"/>
</dbReference>
<comment type="subcellular location">
    <subcellularLocation>
        <location evidence="1">Membrane</location>
        <topology evidence="1">Multi-pass membrane protein</topology>
    </subcellularLocation>
</comment>
<evidence type="ECO:0000256" key="2">
    <source>
        <dbReference type="ARBA" id="ARBA00022679"/>
    </source>
</evidence>
<keyword evidence="4 11" id="KW-1133">Transmembrane helix</keyword>
<feature type="transmembrane region" description="Helical" evidence="11">
    <location>
        <begin position="12"/>
        <end position="39"/>
    </location>
</feature>
<accession>A0A6A6YGU8</accession>
<dbReference type="PANTHER" id="PTHR22883">
    <property type="entry name" value="ZINC FINGER DHHC DOMAIN CONTAINING PROTEIN"/>
    <property type="match status" value="1"/>
</dbReference>
<evidence type="ECO:0000256" key="4">
    <source>
        <dbReference type="ARBA" id="ARBA00022989"/>
    </source>
</evidence>
<evidence type="ECO:0000313" key="13">
    <source>
        <dbReference type="EMBL" id="KAF2807234.1"/>
    </source>
</evidence>
<dbReference type="RefSeq" id="XP_033574198.1">
    <property type="nucleotide sequence ID" value="XM_033728884.1"/>
</dbReference>
<organism evidence="13">
    <name type="scientific">Mytilinidion resinicola</name>
    <dbReference type="NCBI Taxonomy" id="574789"/>
    <lineage>
        <taxon>Eukaryota</taxon>
        <taxon>Fungi</taxon>
        <taxon>Dikarya</taxon>
        <taxon>Ascomycota</taxon>
        <taxon>Pezizomycotina</taxon>
        <taxon>Dothideomycetes</taxon>
        <taxon>Pleosporomycetidae</taxon>
        <taxon>Mytilinidiales</taxon>
        <taxon>Mytilinidiaceae</taxon>
        <taxon>Mytilinidion</taxon>
    </lineage>
</organism>
<dbReference type="InterPro" id="IPR039859">
    <property type="entry name" value="PFA4/ZDH16/20/ERF2-like"/>
</dbReference>
<dbReference type="GO" id="GO:0005783">
    <property type="term" value="C:endoplasmic reticulum"/>
    <property type="evidence" value="ECO:0007669"/>
    <property type="project" value="TreeGrafter"/>
</dbReference>
<evidence type="ECO:0000256" key="10">
    <source>
        <dbReference type="ARBA" id="ARBA00048048"/>
    </source>
</evidence>
<dbReference type="EC" id="2.3.1.225" evidence="11"/>
<proteinExistence type="inferred from homology"/>
<gene>
    <name evidence="13 15" type="ORF">BDZ99DRAFT_76677</name>
</gene>
<dbReference type="GO" id="GO:0005794">
    <property type="term" value="C:Golgi apparatus"/>
    <property type="evidence" value="ECO:0007669"/>
    <property type="project" value="TreeGrafter"/>
</dbReference>
<comment type="similarity">
    <text evidence="9">Belongs to the DHHC palmitoyltransferase family. PFA5 subfamily.</text>
</comment>
<evidence type="ECO:0000256" key="7">
    <source>
        <dbReference type="ARBA" id="ARBA00023288"/>
    </source>
</evidence>
<keyword evidence="3 11" id="KW-0812">Transmembrane</keyword>
<comment type="catalytic activity">
    <reaction evidence="10 11">
        <text>L-cysteinyl-[protein] + hexadecanoyl-CoA = S-hexadecanoyl-L-cysteinyl-[protein] + CoA</text>
        <dbReference type="Rhea" id="RHEA:36683"/>
        <dbReference type="Rhea" id="RHEA-COMP:10131"/>
        <dbReference type="Rhea" id="RHEA-COMP:11032"/>
        <dbReference type="ChEBI" id="CHEBI:29950"/>
        <dbReference type="ChEBI" id="CHEBI:57287"/>
        <dbReference type="ChEBI" id="CHEBI:57379"/>
        <dbReference type="ChEBI" id="CHEBI:74151"/>
        <dbReference type="EC" id="2.3.1.225"/>
    </reaction>
</comment>
<reference evidence="15" key="2">
    <citation type="submission" date="2020-04" db="EMBL/GenBank/DDBJ databases">
        <authorList>
            <consortium name="NCBI Genome Project"/>
        </authorList>
    </citation>
    <scope>NUCLEOTIDE SEQUENCE</scope>
    <source>
        <strain evidence="15">CBS 304.34</strain>
    </source>
</reference>
<dbReference type="PANTHER" id="PTHR22883:SF23">
    <property type="entry name" value="PALMITOYLTRANSFERASE ZDHHC6"/>
    <property type="match status" value="1"/>
</dbReference>
<evidence type="ECO:0000256" key="5">
    <source>
        <dbReference type="ARBA" id="ARBA00023136"/>
    </source>
</evidence>
<dbReference type="AlphaFoldDB" id="A0A6A6YGU8"/>
<keyword evidence="6" id="KW-0564">Palmitate</keyword>
<dbReference type="Pfam" id="PF01529">
    <property type="entry name" value="DHHC"/>
    <property type="match status" value="1"/>
</dbReference>
<evidence type="ECO:0000259" key="12">
    <source>
        <dbReference type="Pfam" id="PF01529"/>
    </source>
</evidence>
<dbReference type="Proteomes" id="UP000504636">
    <property type="component" value="Unplaced"/>
</dbReference>
<feature type="transmembrane region" description="Helical" evidence="11">
    <location>
        <begin position="173"/>
        <end position="192"/>
    </location>
</feature>
<feature type="transmembrane region" description="Helical" evidence="11">
    <location>
        <begin position="60"/>
        <end position="81"/>
    </location>
</feature>
<evidence type="ECO:0000256" key="9">
    <source>
        <dbReference type="ARBA" id="ARBA00038298"/>
    </source>
</evidence>
<evidence type="ECO:0000256" key="11">
    <source>
        <dbReference type="RuleBase" id="RU079119"/>
    </source>
</evidence>
<sequence length="280" mass="32273">MPRTPVERAVSRWTAIIIPLILIGSAAYGTWCIVVKVAVEYLLNPPKSYRANFHIHPRRGAAIAVLVLYFILLFLMAITYFRTLQVIWMDPGYIPLGNASQKGGIPGSEFTTKDAFVCDSSGKPRFCDHCNNFKPDRTHHCSEVERCVRRMDHFCPWAGGIISEHNMKFFLQFLFYGFFYNFFLIVTLGVLMQERKHKVSRYFFYPSFVHKSVHTRSPLLGVAPCWFPVRTLYYIMCSIVYTRSLHTFIQREAIILCTRVCHCGVPLLSFQDPGAMPSFM</sequence>